<dbReference type="RefSeq" id="XP_003032438.1">
    <property type="nucleotide sequence ID" value="XM_003032392.1"/>
</dbReference>
<feature type="compositionally biased region" description="Acidic residues" evidence="1">
    <location>
        <begin position="40"/>
        <end position="64"/>
    </location>
</feature>
<proteinExistence type="predicted"/>
<evidence type="ECO:0000256" key="1">
    <source>
        <dbReference type="SAM" id="MobiDB-lite"/>
    </source>
</evidence>
<protein>
    <submittedName>
        <fullName evidence="2">Uncharacterized protein</fullName>
    </submittedName>
</protein>
<feature type="non-terminal residue" evidence="2">
    <location>
        <position position="406"/>
    </location>
</feature>
<accession>D8Q2I4</accession>
<gene>
    <name evidence="2" type="ORF">SCHCODRAFT_107498</name>
</gene>
<sequence>MATLLDPLFFRPGRARTFTCDERTFNPGDGLWIETEEPPELDLMDPADDNDDENSDVDNDDLPVWEEPSFSPTHDPSELHENAVPAASYNSVHGPAYQKGDLDMYGEDEVPDVPGVAVKRVLLVPSDVNHPRAETIVRFPEGLLEDKITLISERSTFGTMPRIVIPAVTSMAVIDRVTGRAVMPPCDPNDIWCRFRVANEEEDIMQFDEKICKEDCKADGLWNAAQAGQSRFCQTCVTFFHVGCMLGRLVKPEQLKDHKDRLSEYGQEYLKPLCRATSPPSSVKVPNVIINARSAEIDADVHDKLNLIKMPKTTYAEVACLPIRRRTYPGRTPLTNEVLIQHAIREVQDGRGAKRVSNLFDVLVASGLCPQASARGAKTILLKDLRKHRGRVMWWFLCPGCSKRLI</sequence>
<dbReference type="InParanoid" id="D8Q2I4"/>
<name>D8Q2I4_SCHCM</name>
<dbReference type="VEuPathDB" id="FungiDB:SCHCODRAFT_02664991"/>
<reference evidence="2 3" key="1">
    <citation type="journal article" date="2010" name="Nat. Biotechnol.">
        <title>Genome sequence of the model mushroom Schizophyllum commune.</title>
        <authorList>
            <person name="Ohm R.A."/>
            <person name="de Jong J.F."/>
            <person name="Lugones L.G."/>
            <person name="Aerts A."/>
            <person name="Kothe E."/>
            <person name="Stajich J.E."/>
            <person name="de Vries R.P."/>
            <person name="Record E."/>
            <person name="Levasseur A."/>
            <person name="Baker S.E."/>
            <person name="Bartholomew K.A."/>
            <person name="Coutinho P.M."/>
            <person name="Erdmann S."/>
            <person name="Fowler T.J."/>
            <person name="Gathman A.C."/>
            <person name="Lombard V."/>
            <person name="Henrissat B."/>
            <person name="Knabe N."/>
            <person name="Kuees U."/>
            <person name="Lilly W.W."/>
            <person name="Lindquist E."/>
            <person name="Lucas S."/>
            <person name="Magnuson J.K."/>
            <person name="Piumi F."/>
            <person name="Raudaskoski M."/>
            <person name="Salamov A."/>
            <person name="Schmutz J."/>
            <person name="Schwarze F.W.M.R."/>
            <person name="vanKuyk P.A."/>
            <person name="Horton J.S."/>
            <person name="Grigoriev I.V."/>
            <person name="Woesten H.A.B."/>
        </authorList>
    </citation>
    <scope>NUCLEOTIDE SEQUENCE [LARGE SCALE GENOMIC DNA]</scope>
    <source>
        <strain evidence="3">H4-8 / FGSC 9210</strain>
    </source>
</reference>
<dbReference type="Proteomes" id="UP000007431">
    <property type="component" value="Unassembled WGS sequence"/>
</dbReference>
<dbReference type="OrthoDB" id="10561071at2759"/>
<evidence type="ECO:0000313" key="3">
    <source>
        <dbReference type="Proteomes" id="UP000007431"/>
    </source>
</evidence>
<dbReference type="HOGENOM" id="CLU_678190_0_0_1"/>
<dbReference type="EMBL" id="GL377305">
    <property type="protein sequence ID" value="EFI97535.1"/>
    <property type="molecule type" value="Genomic_DNA"/>
</dbReference>
<dbReference type="GeneID" id="9592733"/>
<feature type="region of interest" description="Disordered" evidence="1">
    <location>
        <begin position="40"/>
        <end position="80"/>
    </location>
</feature>
<evidence type="ECO:0000313" key="2">
    <source>
        <dbReference type="EMBL" id="EFI97535.1"/>
    </source>
</evidence>
<dbReference type="AlphaFoldDB" id="D8Q2I4"/>
<keyword evidence="3" id="KW-1185">Reference proteome</keyword>
<organism evidence="3">
    <name type="scientific">Schizophyllum commune (strain H4-8 / FGSC 9210)</name>
    <name type="common">Split gill fungus</name>
    <dbReference type="NCBI Taxonomy" id="578458"/>
    <lineage>
        <taxon>Eukaryota</taxon>
        <taxon>Fungi</taxon>
        <taxon>Dikarya</taxon>
        <taxon>Basidiomycota</taxon>
        <taxon>Agaricomycotina</taxon>
        <taxon>Agaricomycetes</taxon>
        <taxon>Agaricomycetidae</taxon>
        <taxon>Agaricales</taxon>
        <taxon>Schizophyllaceae</taxon>
        <taxon>Schizophyllum</taxon>
    </lineage>
</organism>
<dbReference type="KEGG" id="scm:SCHCO_02664991"/>